<evidence type="ECO:0000256" key="9">
    <source>
        <dbReference type="ARBA" id="ARBA00038489"/>
    </source>
</evidence>
<dbReference type="InterPro" id="IPR000866">
    <property type="entry name" value="AhpC/TSA"/>
</dbReference>
<evidence type="ECO:0000313" key="15">
    <source>
        <dbReference type="Proteomes" id="UP001310022"/>
    </source>
</evidence>
<organism evidence="14 15">
    <name type="scientific">Persicobacter diffluens</name>
    <dbReference type="NCBI Taxonomy" id="981"/>
    <lineage>
        <taxon>Bacteria</taxon>
        <taxon>Pseudomonadati</taxon>
        <taxon>Bacteroidota</taxon>
        <taxon>Cytophagia</taxon>
        <taxon>Cytophagales</taxon>
        <taxon>Persicobacteraceae</taxon>
        <taxon>Persicobacter</taxon>
    </lineage>
</organism>
<dbReference type="PANTHER" id="PTHR42801:SF7">
    <property type="entry name" value="SLL1159 PROTEIN"/>
    <property type="match status" value="1"/>
</dbReference>
<keyword evidence="6" id="KW-1015">Disulfide bond</keyword>
<accession>A0AAN4VYA4</accession>
<keyword evidence="12" id="KW-0732">Signal</keyword>
<comment type="caution">
    <text evidence="14">The sequence shown here is derived from an EMBL/GenBank/DDBJ whole genome shotgun (WGS) entry which is preliminary data.</text>
</comment>
<keyword evidence="4" id="KW-0049">Antioxidant</keyword>
<dbReference type="GO" id="GO:0005737">
    <property type="term" value="C:cytoplasm"/>
    <property type="evidence" value="ECO:0007669"/>
    <property type="project" value="TreeGrafter"/>
</dbReference>
<dbReference type="InterPro" id="IPR013766">
    <property type="entry name" value="Thioredoxin_domain"/>
</dbReference>
<dbReference type="PANTHER" id="PTHR42801">
    <property type="entry name" value="THIOREDOXIN-DEPENDENT PEROXIDE REDUCTASE"/>
    <property type="match status" value="1"/>
</dbReference>
<keyword evidence="7" id="KW-0676">Redox-active center</keyword>
<reference evidence="14 15" key="1">
    <citation type="submission" date="2021-12" db="EMBL/GenBank/DDBJ databases">
        <title>Genome sequencing of bacteria with rrn-lacking chromosome and rrn-plasmid.</title>
        <authorList>
            <person name="Anda M."/>
            <person name="Iwasaki W."/>
        </authorList>
    </citation>
    <scope>NUCLEOTIDE SEQUENCE [LARGE SCALE GENOMIC DNA]</scope>
    <source>
        <strain evidence="14 15">NBRC 15940</strain>
    </source>
</reference>
<dbReference type="Pfam" id="PF00578">
    <property type="entry name" value="AhpC-TSA"/>
    <property type="match status" value="1"/>
</dbReference>
<keyword evidence="5" id="KW-0560">Oxidoreductase</keyword>
<feature type="signal peptide" evidence="12">
    <location>
        <begin position="1"/>
        <end position="19"/>
    </location>
</feature>
<dbReference type="AlphaFoldDB" id="A0AAN4VYA4"/>
<keyword evidence="15" id="KW-1185">Reference proteome</keyword>
<dbReference type="GO" id="GO:0045454">
    <property type="term" value="P:cell redox homeostasis"/>
    <property type="evidence" value="ECO:0007669"/>
    <property type="project" value="TreeGrafter"/>
</dbReference>
<comment type="similarity">
    <text evidence="9">Belongs to the peroxiredoxin family. BCP/PrxQ subfamily.</text>
</comment>
<comment type="function">
    <text evidence="1">Thiol-specific peroxidase that catalyzes the reduction of hydrogen peroxide and organic hydroperoxides to water and alcohols, respectively. Plays a role in cell protection against oxidative stress by detoxifying peroxides and as sensor of hydrogen peroxide-mediated signaling events.</text>
</comment>
<evidence type="ECO:0000313" key="14">
    <source>
        <dbReference type="EMBL" id="GJM61474.1"/>
    </source>
</evidence>
<evidence type="ECO:0000256" key="8">
    <source>
        <dbReference type="ARBA" id="ARBA00032824"/>
    </source>
</evidence>
<proteinExistence type="inferred from homology"/>
<evidence type="ECO:0000256" key="2">
    <source>
        <dbReference type="ARBA" id="ARBA00013017"/>
    </source>
</evidence>
<evidence type="ECO:0000256" key="12">
    <source>
        <dbReference type="SAM" id="SignalP"/>
    </source>
</evidence>
<dbReference type="InterPro" id="IPR050924">
    <property type="entry name" value="Peroxiredoxin_BCP/PrxQ"/>
</dbReference>
<dbReference type="EC" id="1.11.1.24" evidence="2"/>
<evidence type="ECO:0000256" key="7">
    <source>
        <dbReference type="ARBA" id="ARBA00023284"/>
    </source>
</evidence>
<evidence type="ECO:0000256" key="1">
    <source>
        <dbReference type="ARBA" id="ARBA00003330"/>
    </source>
</evidence>
<keyword evidence="3" id="KW-0575">Peroxidase</keyword>
<feature type="domain" description="Thioredoxin" evidence="13">
    <location>
        <begin position="23"/>
        <end position="195"/>
    </location>
</feature>
<evidence type="ECO:0000256" key="6">
    <source>
        <dbReference type="ARBA" id="ARBA00023157"/>
    </source>
</evidence>
<feature type="chain" id="PRO_5042901601" description="thioredoxin-dependent peroxiredoxin" evidence="12">
    <location>
        <begin position="20"/>
        <end position="195"/>
    </location>
</feature>
<evidence type="ECO:0000256" key="5">
    <source>
        <dbReference type="ARBA" id="ARBA00023002"/>
    </source>
</evidence>
<dbReference type="RefSeq" id="WP_338237014.1">
    <property type="nucleotide sequence ID" value="NZ_BQKE01000001.1"/>
</dbReference>
<dbReference type="InterPro" id="IPR036249">
    <property type="entry name" value="Thioredoxin-like_sf"/>
</dbReference>
<evidence type="ECO:0000256" key="10">
    <source>
        <dbReference type="ARBA" id="ARBA00042639"/>
    </source>
</evidence>
<evidence type="ECO:0000256" key="4">
    <source>
        <dbReference type="ARBA" id="ARBA00022862"/>
    </source>
</evidence>
<evidence type="ECO:0000256" key="3">
    <source>
        <dbReference type="ARBA" id="ARBA00022559"/>
    </source>
</evidence>
<evidence type="ECO:0000259" key="13">
    <source>
        <dbReference type="PROSITE" id="PS51352"/>
    </source>
</evidence>
<evidence type="ECO:0000256" key="11">
    <source>
        <dbReference type="ARBA" id="ARBA00049091"/>
    </source>
</evidence>
<name>A0AAN4VYA4_9BACT</name>
<dbReference type="SUPFAM" id="SSF52833">
    <property type="entry name" value="Thioredoxin-like"/>
    <property type="match status" value="1"/>
</dbReference>
<dbReference type="GO" id="GO:0034599">
    <property type="term" value="P:cellular response to oxidative stress"/>
    <property type="evidence" value="ECO:0007669"/>
    <property type="project" value="TreeGrafter"/>
</dbReference>
<protein>
    <recommendedName>
        <fullName evidence="2">thioredoxin-dependent peroxiredoxin</fullName>
        <ecNumber evidence="2">1.11.1.24</ecNumber>
    </recommendedName>
    <alternativeName>
        <fullName evidence="8">Thioredoxin peroxidase</fullName>
    </alternativeName>
    <alternativeName>
        <fullName evidence="10">Thioredoxin-dependent peroxiredoxin Bcp</fullName>
    </alternativeName>
</protein>
<dbReference type="Proteomes" id="UP001310022">
    <property type="component" value="Unassembled WGS sequence"/>
</dbReference>
<gene>
    <name evidence="14" type="ORF">PEDI_20260</name>
</gene>
<dbReference type="CDD" id="cd02970">
    <property type="entry name" value="PRX_like2"/>
    <property type="match status" value="1"/>
</dbReference>
<sequence>MKTFAIALLLILSPLFIFAQGGLKVGDSAPSFSATDQNGKLIRSEDVLAKGDMVLVFYRGTWCPHCRRHISNLQKDLLQITEKGANVVVVTPEQPEFIEKMVKKSGATFSILHDASYKIMLDYKVAFKLGREIVPASFKQMQKNARKHNGNLEDMLPVPATYIISRDGNIRYIHYNPDFTERASVEEIGAQLVNL</sequence>
<dbReference type="GO" id="GO:0008379">
    <property type="term" value="F:thioredoxin peroxidase activity"/>
    <property type="evidence" value="ECO:0007669"/>
    <property type="project" value="TreeGrafter"/>
</dbReference>
<comment type="catalytic activity">
    <reaction evidence="11">
        <text>a hydroperoxide + [thioredoxin]-dithiol = an alcohol + [thioredoxin]-disulfide + H2O</text>
        <dbReference type="Rhea" id="RHEA:62620"/>
        <dbReference type="Rhea" id="RHEA-COMP:10698"/>
        <dbReference type="Rhea" id="RHEA-COMP:10700"/>
        <dbReference type="ChEBI" id="CHEBI:15377"/>
        <dbReference type="ChEBI" id="CHEBI:29950"/>
        <dbReference type="ChEBI" id="CHEBI:30879"/>
        <dbReference type="ChEBI" id="CHEBI:35924"/>
        <dbReference type="ChEBI" id="CHEBI:50058"/>
        <dbReference type="EC" id="1.11.1.24"/>
    </reaction>
</comment>
<dbReference type="PROSITE" id="PS51352">
    <property type="entry name" value="THIOREDOXIN_2"/>
    <property type="match status" value="1"/>
</dbReference>
<dbReference type="EMBL" id="BQKE01000001">
    <property type="protein sequence ID" value="GJM61474.1"/>
    <property type="molecule type" value="Genomic_DNA"/>
</dbReference>
<dbReference type="Gene3D" id="3.40.30.10">
    <property type="entry name" value="Glutaredoxin"/>
    <property type="match status" value="1"/>
</dbReference>